<dbReference type="Pfam" id="PF12708">
    <property type="entry name" value="Pect-lyase_RHGA_epim"/>
    <property type="match status" value="1"/>
</dbReference>
<dbReference type="SMART" id="SM00710">
    <property type="entry name" value="PbH1"/>
    <property type="match status" value="5"/>
</dbReference>
<dbReference type="InterPro" id="IPR006626">
    <property type="entry name" value="PbH1"/>
</dbReference>
<gene>
    <name evidence="7" type="ORF">NG895_20405</name>
</gene>
<name>A0A9X2FDW9_9BACT</name>
<dbReference type="PANTHER" id="PTHR31339">
    <property type="entry name" value="PECTIN LYASE-RELATED"/>
    <property type="match status" value="1"/>
</dbReference>
<sequence length="465" mass="51641">MLKYTHHVAAFFLFCTMASSSLRADEATIGWHSVDEIVAKISAPRFADREFDVTDYGADGKGKKNSQVAINKAIDACHDAGGGRVLVPAGEYRVDGPIRLRSNVNLHLAAESTLLFSTQPSDYLPNVFTRFEGTELMNYSPPIYAFGESNIGLTGKGTIDGQASHDNWWKWKGRWSGSSKSDWKKGDPDQSTALEKLLSQAAEGVAPEERVYGEKSLLRSNFVQPYRCQNVLIEGITVKNSPMWCLHPVLCENVVVRGVTVDSHGPNNDGCNPESCRYVLIEDCTFDTGDDCIAIKSGRNSDGRRLNTPSEFYVIRNCRMRDGHGGVVLGSEMSGGVRNIFVEDCEMDSPNLERAIRLKSNSMRGGYLENLFVRNVKVGQVSDAVLRVNLHYADETGDYPPVVRNIYIENLTSEKSKYAFYFRGLEDHPIESITIRNCTFAGAAKPSIIEHVKELSLEEVMMPLK</sequence>
<evidence type="ECO:0000256" key="1">
    <source>
        <dbReference type="ARBA" id="ARBA00008834"/>
    </source>
</evidence>
<dbReference type="Pfam" id="PF00295">
    <property type="entry name" value="Glyco_hydro_28"/>
    <property type="match status" value="1"/>
</dbReference>
<dbReference type="InterPro" id="IPR012334">
    <property type="entry name" value="Pectin_lyas_fold"/>
</dbReference>
<evidence type="ECO:0000256" key="5">
    <source>
        <dbReference type="SAM" id="SignalP"/>
    </source>
</evidence>
<evidence type="ECO:0000256" key="3">
    <source>
        <dbReference type="ARBA" id="ARBA00023295"/>
    </source>
</evidence>
<organism evidence="7 8">
    <name type="scientific">Aeoliella straminimaris</name>
    <dbReference type="NCBI Taxonomy" id="2954799"/>
    <lineage>
        <taxon>Bacteria</taxon>
        <taxon>Pseudomonadati</taxon>
        <taxon>Planctomycetota</taxon>
        <taxon>Planctomycetia</taxon>
        <taxon>Pirellulales</taxon>
        <taxon>Lacipirellulaceae</taxon>
        <taxon>Aeoliella</taxon>
    </lineage>
</organism>
<dbReference type="RefSeq" id="WP_252854381.1">
    <property type="nucleotide sequence ID" value="NZ_JAMXLR010000072.1"/>
</dbReference>
<dbReference type="GO" id="GO:0005975">
    <property type="term" value="P:carbohydrate metabolic process"/>
    <property type="evidence" value="ECO:0007669"/>
    <property type="project" value="InterPro"/>
</dbReference>
<dbReference type="InterPro" id="IPR024535">
    <property type="entry name" value="RHGA/B-epi-like_pectate_lyase"/>
</dbReference>
<keyword evidence="2 4" id="KW-0378">Hydrolase</keyword>
<dbReference type="PANTHER" id="PTHR31339:SF9">
    <property type="entry name" value="PLASMIN AND FIBRONECTIN-BINDING PROTEIN A"/>
    <property type="match status" value="1"/>
</dbReference>
<keyword evidence="5" id="KW-0732">Signal</keyword>
<evidence type="ECO:0000259" key="6">
    <source>
        <dbReference type="Pfam" id="PF12708"/>
    </source>
</evidence>
<comment type="similarity">
    <text evidence="1 4">Belongs to the glycosyl hydrolase 28 family.</text>
</comment>
<dbReference type="Gene3D" id="2.160.20.10">
    <property type="entry name" value="Single-stranded right-handed beta-helix, Pectin lyase-like"/>
    <property type="match status" value="1"/>
</dbReference>
<dbReference type="Proteomes" id="UP001155241">
    <property type="component" value="Unassembled WGS sequence"/>
</dbReference>
<protein>
    <submittedName>
        <fullName evidence="7">Glycoside hydrolase family 28 protein</fullName>
    </submittedName>
</protein>
<dbReference type="InterPro" id="IPR011050">
    <property type="entry name" value="Pectin_lyase_fold/virulence"/>
</dbReference>
<dbReference type="InterPro" id="IPR000743">
    <property type="entry name" value="Glyco_hydro_28"/>
</dbReference>
<evidence type="ECO:0000256" key="2">
    <source>
        <dbReference type="ARBA" id="ARBA00022801"/>
    </source>
</evidence>
<accession>A0A9X2FDW9</accession>
<feature type="signal peptide" evidence="5">
    <location>
        <begin position="1"/>
        <end position="24"/>
    </location>
</feature>
<feature type="chain" id="PRO_5040856190" evidence="5">
    <location>
        <begin position="25"/>
        <end position="465"/>
    </location>
</feature>
<evidence type="ECO:0000313" key="7">
    <source>
        <dbReference type="EMBL" id="MCO6046267.1"/>
    </source>
</evidence>
<dbReference type="AlphaFoldDB" id="A0A9X2FDW9"/>
<dbReference type="EMBL" id="JAMXLR010000072">
    <property type="protein sequence ID" value="MCO6046267.1"/>
    <property type="molecule type" value="Genomic_DNA"/>
</dbReference>
<evidence type="ECO:0000256" key="4">
    <source>
        <dbReference type="RuleBase" id="RU361169"/>
    </source>
</evidence>
<dbReference type="PROSITE" id="PS00502">
    <property type="entry name" value="POLYGALACTURONASE"/>
    <property type="match status" value="1"/>
</dbReference>
<keyword evidence="3 4" id="KW-0326">Glycosidase</keyword>
<dbReference type="SUPFAM" id="SSF51126">
    <property type="entry name" value="Pectin lyase-like"/>
    <property type="match status" value="1"/>
</dbReference>
<dbReference type="GO" id="GO:0004650">
    <property type="term" value="F:polygalacturonase activity"/>
    <property type="evidence" value="ECO:0007669"/>
    <property type="project" value="InterPro"/>
</dbReference>
<dbReference type="InterPro" id="IPR051801">
    <property type="entry name" value="GH28_Enzymes"/>
</dbReference>
<reference evidence="7" key="1">
    <citation type="submission" date="2022-06" db="EMBL/GenBank/DDBJ databases">
        <title>Aeoliella straminimaris, a novel planctomycete from sediments.</title>
        <authorList>
            <person name="Vitorino I.R."/>
            <person name="Lage O.M."/>
        </authorList>
    </citation>
    <scope>NUCLEOTIDE SEQUENCE</scope>
    <source>
        <strain evidence="7">ICT_H6.2</strain>
    </source>
</reference>
<comment type="caution">
    <text evidence="7">The sequence shown here is derived from an EMBL/GenBank/DDBJ whole genome shotgun (WGS) entry which is preliminary data.</text>
</comment>
<feature type="domain" description="Rhamnogalacturonase A/B/Epimerase-like pectate lyase" evidence="6">
    <location>
        <begin position="52"/>
        <end position="106"/>
    </location>
</feature>
<evidence type="ECO:0000313" key="8">
    <source>
        <dbReference type="Proteomes" id="UP001155241"/>
    </source>
</evidence>
<proteinExistence type="inferred from homology"/>
<keyword evidence="8" id="KW-1185">Reference proteome</keyword>